<dbReference type="OrthoDB" id="3496456at2759"/>
<sequence>MATKQSTKTVTLSGTFTSGPGGLVPAAPTQSIEDLPIPFGYIIIHGKVKLTLILGIVVPFVGFTLLWLFFKTFQVRFHRRTEEIRKQDARRATQSARNGSGRVPVSREEQQELAATGRCREGWEWVREGDGFRCNPPDGRGAHTISAAELRQSRQ</sequence>
<evidence type="ECO:0000256" key="1">
    <source>
        <dbReference type="SAM" id="MobiDB-lite"/>
    </source>
</evidence>
<reference evidence="3 4" key="1">
    <citation type="submission" date="2016-04" db="EMBL/GenBank/DDBJ databases">
        <title>A degradative enzymes factory behind the ericoid mycorrhizal symbiosis.</title>
        <authorList>
            <consortium name="DOE Joint Genome Institute"/>
            <person name="Martino E."/>
            <person name="Morin E."/>
            <person name="Grelet G."/>
            <person name="Kuo A."/>
            <person name="Kohler A."/>
            <person name="Daghino S."/>
            <person name="Barry K."/>
            <person name="Choi C."/>
            <person name="Cichocki N."/>
            <person name="Clum A."/>
            <person name="Copeland A."/>
            <person name="Hainaut M."/>
            <person name="Haridas S."/>
            <person name="Labutti K."/>
            <person name="Lindquist E."/>
            <person name="Lipzen A."/>
            <person name="Khouja H.-R."/>
            <person name="Murat C."/>
            <person name="Ohm R."/>
            <person name="Olson A."/>
            <person name="Spatafora J."/>
            <person name="Veneault-Fourrey C."/>
            <person name="Henrissat B."/>
            <person name="Grigoriev I."/>
            <person name="Martin F."/>
            <person name="Perotto S."/>
        </authorList>
    </citation>
    <scope>NUCLEOTIDE SEQUENCE [LARGE SCALE GENOMIC DNA]</scope>
    <source>
        <strain evidence="3 4">F</strain>
    </source>
</reference>
<organism evidence="3 4">
    <name type="scientific">Hyaloscypha variabilis (strain UAMH 11265 / GT02V1 / F)</name>
    <name type="common">Meliniomyces variabilis</name>
    <dbReference type="NCBI Taxonomy" id="1149755"/>
    <lineage>
        <taxon>Eukaryota</taxon>
        <taxon>Fungi</taxon>
        <taxon>Dikarya</taxon>
        <taxon>Ascomycota</taxon>
        <taxon>Pezizomycotina</taxon>
        <taxon>Leotiomycetes</taxon>
        <taxon>Helotiales</taxon>
        <taxon>Hyaloscyphaceae</taxon>
        <taxon>Hyaloscypha</taxon>
        <taxon>Hyaloscypha variabilis</taxon>
    </lineage>
</organism>
<evidence type="ECO:0000313" key="4">
    <source>
        <dbReference type="Proteomes" id="UP000235786"/>
    </source>
</evidence>
<feature type="region of interest" description="Disordered" evidence="1">
    <location>
        <begin position="85"/>
        <end position="111"/>
    </location>
</feature>
<dbReference type="AlphaFoldDB" id="A0A2J6SA44"/>
<gene>
    <name evidence="3" type="ORF">L207DRAFT_506613</name>
</gene>
<keyword evidence="2" id="KW-0472">Membrane</keyword>
<evidence type="ECO:0000313" key="3">
    <source>
        <dbReference type="EMBL" id="PMD47625.1"/>
    </source>
</evidence>
<evidence type="ECO:0000256" key="2">
    <source>
        <dbReference type="SAM" id="Phobius"/>
    </source>
</evidence>
<name>A0A2J6SA44_HYAVF</name>
<dbReference type="EMBL" id="KZ613938">
    <property type="protein sequence ID" value="PMD47625.1"/>
    <property type="molecule type" value="Genomic_DNA"/>
</dbReference>
<keyword evidence="2" id="KW-0812">Transmembrane</keyword>
<feature type="region of interest" description="Disordered" evidence="1">
    <location>
        <begin position="136"/>
        <end position="155"/>
    </location>
</feature>
<accession>A0A2J6SA44</accession>
<protein>
    <submittedName>
        <fullName evidence="3">Uncharacterized protein</fullName>
    </submittedName>
</protein>
<keyword evidence="2" id="KW-1133">Transmembrane helix</keyword>
<proteinExistence type="predicted"/>
<keyword evidence="4" id="KW-1185">Reference proteome</keyword>
<dbReference type="Proteomes" id="UP000235786">
    <property type="component" value="Unassembled WGS sequence"/>
</dbReference>
<feature type="transmembrane region" description="Helical" evidence="2">
    <location>
        <begin position="50"/>
        <end position="70"/>
    </location>
</feature>